<dbReference type="AlphaFoldDB" id="C3XTQ7"/>
<gene>
    <name evidence="3" type="ORF">BRAFLDRAFT_78695</name>
</gene>
<evidence type="ECO:0000256" key="2">
    <source>
        <dbReference type="SAM" id="SignalP"/>
    </source>
</evidence>
<evidence type="ECO:0000313" key="3">
    <source>
        <dbReference type="EMBL" id="EEN68683.1"/>
    </source>
</evidence>
<feature type="region of interest" description="Disordered" evidence="1">
    <location>
        <begin position="25"/>
        <end position="80"/>
    </location>
</feature>
<accession>C3XTQ7</accession>
<name>C3XTQ7_BRAFL</name>
<dbReference type="InParanoid" id="C3XTQ7"/>
<keyword evidence="2" id="KW-0732">Signal</keyword>
<feature type="chain" id="PRO_5002934752" description="EGF-like domain-containing protein" evidence="2">
    <location>
        <begin position="18"/>
        <end position="336"/>
    </location>
</feature>
<feature type="signal peptide" evidence="2">
    <location>
        <begin position="1"/>
        <end position="17"/>
    </location>
</feature>
<proteinExistence type="predicted"/>
<dbReference type="EMBL" id="GG666463">
    <property type="protein sequence ID" value="EEN68683.1"/>
    <property type="molecule type" value="Genomic_DNA"/>
</dbReference>
<evidence type="ECO:0000256" key="1">
    <source>
        <dbReference type="SAM" id="MobiDB-lite"/>
    </source>
</evidence>
<protein>
    <recommendedName>
        <fullName evidence="4">EGF-like domain-containing protein</fullName>
    </recommendedName>
</protein>
<reference evidence="3" key="1">
    <citation type="journal article" date="2008" name="Nature">
        <title>The amphioxus genome and the evolution of the chordate karyotype.</title>
        <authorList>
            <consortium name="US DOE Joint Genome Institute (JGI-PGF)"/>
            <person name="Putnam N.H."/>
            <person name="Butts T."/>
            <person name="Ferrier D.E.K."/>
            <person name="Furlong R.F."/>
            <person name="Hellsten U."/>
            <person name="Kawashima T."/>
            <person name="Robinson-Rechavi M."/>
            <person name="Shoguchi E."/>
            <person name="Terry A."/>
            <person name="Yu J.-K."/>
            <person name="Benito-Gutierrez E.L."/>
            <person name="Dubchak I."/>
            <person name="Garcia-Fernandez J."/>
            <person name="Gibson-Brown J.J."/>
            <person name="Grigoriev I.V."/>
            <person name="Horton A.C."/>
            <person name="de Jong P.J."/>
            <person name="Jurka J."/>
            <person name="Kapitonov V.V."/>
            <person name="Kohara Y."/>
            <person name="Kuroki Y."/>
            <person name="Lindquist E."/>
            <person name="Lucas S."/>
            <person name="Osoegawa K."/>
            <person name="Pennacchio L.A."/>
            <person name="Salamov A.A."/>
            <person name="Satou Y."/>
            <person name="Sauka-Spengler T."/>
            <person name="Schmutz J."/>
            <person name="Shin-I T."/>
            <person name="Toyoda A."/>
            <person name="Bronner-Fraser M."/>
            <person name="Fujiyama A."/>
            <person name="Holland L.Z."/>
            <person name="Holland P.W.H."/>
            <person name="Satoh N."/>
            <person name="Rokhsar D.S."/>
        </authorList>
    </citation>
    <scope>NUCLEOTIDE SEQUENCE [LARGE SCALE GENOMIC DNA]</scope>
    <source>
        <strain evidence="3">S238N-H82</strain>
        <tissue evidence="3">Testes</tissue>
    </source>
</reference>
<organism>
    <name type="scientific">Branchiostoma floridae</name>
    <name type="common">Florida lancelet</name>
    <name type="synonym">Amphioxus</name>
    <dbReference type="NCBI Taxonomy" id="7739"/>
    <lineage>
        <taxon>Eukaryota</taxon>
        <taxon>Metazoa</taxon>
        <taxon>Chordata</taxon>
        <taxon>Cephalochordata</taxon>
        <taxon>Leptocardii</taxon>
        <taxon>Amphioxiformes</taxon>
        <taxon>Branchiostomatidae</taxon>
        <taxon>Branchiostoma</taxon>
    </lineage>
</organism>
<evidence type="ECO:0008006" key="4">
    <source>
        <dbReference type="Google" id="ProtNLM"/>
    </source>
</evidence>
<sequence>MLFAFILVVAMTTGVTPVTHRHVGPVLVPGIKTPGDESDGSGESGDGDPYLTSDPAYQPTAVPDRSDVTVSAGKDDEDDFSTYIDTEDTQEVLSTGVADIVSFTDRPITTTTSTTTTGTASTVQANGYVSGVQHRTVALLTNKRTSRDSRVRQSNNTKVEASFCPAFCCSSNVTCRYDYEVLPVCSCNQGNPYETCELSDGDSPVWADVLKMAPEQKRGVCMELWDRDQNNVTRYRLHCHVTGVQDFTYTSVHWNASAPDDSPNSKLPNQRPCLMFIKRAGPPLRNKSAMDETLQYAGFAMIFVFIGVIMCSCRNQEATDEDEPLERKASDAWVDS</sequence>